<comment type="caution">
    <text evidence="9">The sequence shown here is derived from an EMBL/GenBank/DDBJ whole genome shotgun (WGS) entry which is preliminary data.</text>
</comment>
<evidence type="ECO:0000256" key="1">
    <source>
        <dbReference type="ARBA" id="ARBA00004202"/>
    </source>
</evidence>
<accession>A0A2W2B8Q1</accession>
<dbReference type="SMART" id="SM00382">
    <property type="entry name" value="AAA"/>
    <property type="match status" value="2"/>
</dbReference>
<keyword evidence="10" id="KW-1185">Reference proteome</keyword>
<evidence type="ECO:0000259" key="8">
    <source>
        <dbReference type="PROSITE" id="PS50893"/>
    </source>
</evidence>
<evidence type="ECO:0000256" key="5">
    <source>
        <dbReference type="ARBA" id="ARBA00022741"/>
    </source>
</evidence>
<dbReference type="InterPro" id="IPR003593">
    <property type="entry name" value="AAA+_ATPase"/>
</dbReference>
<gene>
    <name evidence="9" type="ORF">C1I92_11865</name>
</gene>
<dbReference type="PROSITE" id="PS00211">
    <property type="entry name" value="ABC_TRANSPORTER_1"/>
    <property type="match status" value="2"/>
</dbReference>
<comment type="similarity">
    <text evidence="2">Belongs to the ABC transporter superfamily.</text>
</comment>
<dbReference type="GO" id="GO:0005886">
    <property type="term" value="C:plasma membrane"/>
    <property type="evidence" value="ECO:0007669"/>
    <property type="project" value="UniProtKB-SubCell"/>
</dbReference>
<dbReference type="InterPro" id="IPR017871">
    <property type="entry name" value="ABC_transporter-like_CS"/>
</dbReference>
<keyword evidence="3" id="KW-0813">Transport</keyword>
<proteinExistence type="inferred from homology"/>
<dbReference type="NCBIfam" id="NF007739">
    <property type="entry name" value="PRK10419.1"/>
    <property type="match status" value="2"/>
</dbReference>
<protein>
    <submittedName>
        <fullName evidence="9">Glutathione ABC transporter ATP-binding protein</fullName>
    </submittedName>
</protein>
<feature type="domain" description="ABC transporter" evidence="8">
    <location>
        <begin position="6"/>
        <end position="257"/>
    </location>
</feature>
<dbReference type="Proteomes" id="UP000248764">
    <property type="component" value="Unassembled WGS sequence"/>
</dbReference>
<keyword evidence="7" id="KW-0472">Membrane</keyword>
<dbReference type="GO" id="GO:0016887">
    <property type="term" value="F:ATP hydrolysis activity"/>
    <property type="evidence" value="ECO:0007669"/>
    <property type="project" value="InterPro"/>
</dbReference>
<dbReference type="GO" id="GO:0005524">
    <property type="term" value="F:ATP binding"/>
    <property type="evidence" value="ECO:0007669"/>
    <property type="project" value="UniProtKB-KW"/>
</dbReference>
<dbReference type="Gene3D" id="3.40.50.300">
    <property type="entry name" value="P-loop containing nucleotide triphosphate hydrolases"/>
    <property type="match status" value="2"/>
</dbReference>
<evidence type="ECO:0000313" key="9">
    <source>
        <dbReference type="EMBL" id="PZF83625.1"/>
    </source>
</evidence>
<keyword evidence="5" id="KW-0547">Nucleotide-binding</keyword>
<evidence type="ECO:0000256" key="2">
    <source>
        <dbReference type="ARBA" id="ARBA00005417"/>
    </source>
</evidence>
<dbReference type="PANTHER" id="PTHR43297">
    <property type="entry name" value="OLIGOPEPTIDE TRANSPORT ATP-BINDING PROTEIN APPD"/>
    <property type="match status" value="1"/>
</dbReference>
<dbReference type="Pfam" id="PF00005">
    <property type="entry name" value="ABC_tran"/>
    <property type="match status" value="2"/>
</dbReference>
<dbReference type="InterPro" id="IPR027417">
    <property type="entry name" value="P-loop_NTPase"/>
</dbReference>
<dbReference type="NCBIfam" id="NF008453">
    <property type="entry name" value="PRK11308.1"/>
    <property type="match status" value="2"/>
</dbReference>
<reference evidence="9 10" key="1">
    <citation type="submission" date="2018-01" db="EMBL/GenBank/DDBJ databases">
        <title>Draft genome sequence of Jiangella sp. GTF31.</title>
        <authorList>
            <person name="Sahin N."/>
            <person name="Ay H."/>
            <person name="Saygin H."/>
        </authorList>
    </citation>
    <scope>NUCLEOTIDE SEQUENCE [LARGE SCALE GENOMIC DNA]</scope>
    <source>
        <strain evidence="9 10">GTF31</strain>
    </source>
</reference>
<name>A0A2W2B8Q1_9ACTN</name>
<dbReference type="InterPro" id="IPR013563">
    <property type="entry name" value="Oligopep_ABC_C"/>
</dbReference>
<dbReference type="GO" id="GO:0015833">
    <property type="term" value="P:peptide transport"/>
    <property type="evidence" value="ECO:0007669"/>
    <property type="project" value="InterPro"/>
</dbReference>
<dbReference type="AlphaFoldDB" id="A0A2W2B8Q1"/>
<evidence type="ECO:0000256" key="3">
    <source>
        <dbReference type="ARBA" id="ARBA00022448"/>
    </source>
</evidence>
<sequence>MSAPLLALDDLTVDFRGRRGDGVRAVDGVSFEVFEGEIVAVVGESGSGKTVTAMSVLGLLPDNAEVAGRIRLGGEDLLTADEKTLQNVRGRRIAMIFQDPFGALDPVFTIGFQVREVLRKHFPELSARDRRRRAIDLLAAVELREPEKRSRSYPHQLSGGQAQRVVIAMALACGPEILIADEPTTALDVTVQREILDLLMRVREREGTAVLLITHDMGVVADVADRVVVMRDGRVEETQTVERLFAHPSAAYTQRLLRSVPRLDAADRASLADDRPALVLDDLTVEYRQRFQSVTAVAGASLTVARGEVVALVGESGSGKTTIGKAITGLAPVTSGTIVVDGMDAVNARRRRAADLRKKIGVVFQNPMGALDPRWTMAESIGEPLRVHRGVRGKALKARTDELLDAVGLARSWSTRYAHELSGGQRQRVAIARALALDPVLLIADEPTSALDVSVQSTVLDLFRSLQRELHFACLFISHDLAVVDSLADRIVVMSNSRVVEEGARRQILLDPREDYTRRLLEAAPVPDPDVQRRRRREREKV</sequence>
<evidence type="ECO:0000256" key="4">
    <source>
        <dbReference type="ARBA" id="ARBA00022475"/>
    </source>
</evidence>
<dbReference type="FunFam" id="3.40.50.300:FF:000016">
    <property type="entry name" value="Oligopeptide ABC transporter ATP-binding component"/>
    <property type="match status" value="1"/>
</dbReference>
<dbReference type="Pfam" id="PF08352">
    <property type="entry name" value="oligo_HPY"/>
    <property type="match status" value="2"/>
</dbReference>
<feature type="domain" description="ABC transporter" evidence="8">
    <location>
        <begin position="278"/>
        <end position="521"/>
    </location>
</feature>
<dbReference type="SUPFAM" id="SSF52540">
    <property type="entry name" value="P-loop containing nucleoside triphosphate hydrolases"/>
    <property type="match status" value="2"/>
</dbReference>
<evidence type="ECO:0000256" key="7">
    <source>
        <dbReference type="ARBA" id="ARBA00023136"/>
    </source>
</evidence>
<dbReference type="EMBL" id="POTW01000023">
    <property type="protein sequence ID" value="PZF83625.1"/>
    <property type="molecule type" value="Genomic_DNA"/>
</dbReference>
<organism evidence="9 10">
    <name type="scientific">Jiangella anatolica</name>
    <dbReference type="NCBI Taxonomy" id="2670374"/>
    <lineage>
        <taxon>Bacteria</taxon>
        <taxon>Bacillati</taxon>
        <taxon>Actinomycetota</taxon>
        <taxon>Actinomycetes</taxon>
        <taxon>Jiangellales</taxon>
        <taxon>Jiangellaceae</taxon>
        <taxon>Jiangella</taxon>
    </lineage>
</organism>
<dbReference type="InterPro" id="IPR003439">
    <property type="entry name" value="ABC_transporter-like_ATP-bd"/>
</dbReference>
<dbReference type="RefSeq" id="WP_111254869.1">
    <property type="nucleotide sequence ID" value="NZ_POTW01000023.1"/>
</dbReference>
<keyword evidence="6 9" id="KW-0067">ATP-binding</keyword>
<dbReference type="PROSITE" id="PS50893">
    <property type="entry name" value="ABC_TRANSPORTER_2"/>
    <property type="match status" value="2"/>
</dbReference>
<dbReference type="CDD" id="cd03257">
    <property type="entry name" value="ABC_NikE_OppD_transporters"/>
    <property type="match status" value="2"/>
</dbReference>
<evidence type="ECO:0000256" key="6">
    <source>
        <dbReference type="ARBA" id="ARBA00022840"/>
    </source>
</evidence>
<dbReference type="PANTHER" id="PTHR43297:SF2">
    <property type="entry name" value="DIPEPTIDE TRANSPORT ATP-BINDING PROTEIN DPPD"/>
    <property type="match status" value="1"/>
</dbReference>
<evidence type="ECO:0000313" key="10">
    <source>
        <dbReference type="Proteomes" id="UP000248764"/>
    </source>
</evidence>
<keyword evidence="4" id="KW-1003">Cell membrane</keyword>
<comment type="subcellular location">
    <subcellularLocation>
        <location evidence="1">Cell membrane</location>
        <topology evidence="1">Peripheral membrane protein</topology>
    </subcellularLocation>
</comment>
<dbReference type="InterPro" id="IPR050388">
    <property type="entry name" value="ABC_Ni/Peptide_Import"/>
</dbReference>